<accession>A0A250IBF8</accession>
<dbReference type="InterPro" id="IPR041736">
    <property type="entry name" value="4OHPhenylPyrv_dOase_N"/>
</dbReference>
<dbReference type="PANTHER" id="PTHR11959:SF1">
    <property type="entry name" value="4-HYDROXYPHENYLPYRUVATE DIOXYGENASE"/>
    <property type="match status" value="1"/>
</dbReference>
<dbReference type="Gene3D" id="3.10.180.10">
    <property type="entry name" value="2,3-Dihydroxybiphenyl 1,2-Dioxygenase, domain 1"/>
    <property type="match status" value="2"/>
</dbReference>
<dbReference type="Proteomes" id="UP000217289">
    <property type="component" value="Chromosome"/>
</dbReference>
<feature type="binding site" evidence="5">
    <location>
        <position position="355"/>
    </location>
    <ligand>
        <name>Fe cation</name>
        <dbReference type="ChEBI" id="CHEBI:24875"/>
    </ligand>
</feature>
<sequence length="387" mass="44149">MAKLESLGIKGLESIHWYVSDLERSRQFYVNGLDFAERGVSSPELDAKGKQKSVVFQAGQVVLVVSQPVGEGGRAWRYLRKHPDGVGTLNYQVEDIEKTFRLLEQRGATFITDIERFTDDKGGKLAQFSITTPFGDTTFRFIQRDGYAPLYPGFVAHPEPRGGTNRYGFSHVDHITTNFQTMKPMLLWMEHVMGFEKFWEVQFHTEDVQAQQKRAHGSGLRSEVMWDPHSRVKFANNEPLRPFFKSSQINVFNEDHRGDGVQHLALVVKDILTTVKEMKDKKAVGFMPTPGAYYDALPEHIQKLGIKKIDEDIEELRKLQVLIDGGGEHSYMLQIFMQDAAALYKDQKAGPFFYELIQRKGDQGFGFGNFRALFESIERAQKAEGRV</sequence>
<dbReference type="EMBL" id="CP022163">
    <property type="protein sequence ID" value="ATB28548.1"/>
    <property type="molecule type" value="Genomic_DNA"/>
</dbReference>
<feature type="binding site" evidence="5">
    <location>
        <position position="263"/>
    </location>
    <ligand>
        <name>Fe cation</name>
        <dbReference type="ChEBI" id="CHEBI:24875"/>
    </ligand>
</feature>
<dbReference type="AlphaFoldDB" id="A0A250IBF8"/>
<dbReference type="GO" id="GO:0006572">
    <property type="term" value="P:L-tyrosine catabolic process"/>
    <property type="evidence" value="ECO:0007669"/>
    <property type="project" value="TreeGrafter"/>
</dbReference>
<dbReference type="OrthoDB" id="9780241at2"/>
<comment type="similarity">
    <text evidence="1">Belongs to the 4HPPD family.</text>
</comment>
<evidence type="ECO:0000256" key="3">
    <source>
        <dbReference type="ARBA" id="ARBA00022737"/>
    </source>
</evidence>
<evidence type="ECO:0000256" key="2">
    <source>
        <dbReference type="ARBA" id="ARBA00022723"/>
    </source>
</evidence>
<evidence type="ECO:0000256" key="4">
    <source>
        <dbReference type="ARBA" id="ARBA00023004"/>
    </source>
</evidence>
<dbReference type="PANTHER" id="PTHR11959">
    <property type="entry name" value="4-HYDROXYPHENYLPYRUVATE DIOXYGENASE"/>
    <property type="match status" value="1"/>
</dbReference>
<dbReference type="GO" id="GO:0046872">
    <property type="term" value="F:metal ion binding"/>
    <property type="evidence" value="ECO:0007669"/>
    <property type="project" value="UniProtKB-KW"/>
</dbReference>
<dbReference type="Pfam" id="PF00903">
    <property type="entry name" value="Glyoxalase"/>
    <property type="match status" value="1"/>
</dbReference>
<dbReference type="CDD" id="cd08342">
    <property type="entry name" value="HPPD_N_like"/>
    <property type="match status" value="1"/>
</dbReference>
<name>A0A250IBF8_9BACT</name>
<keyword evidence="3" id="KW-0677">Repeat</keyword>
<feature type="binding site" evidence="5">
    <location>
        <position position="174"/>
    </location>
    <ligand>
        <name>Fe cation</name>
        <dbReference type="ChEBI" id="CHEBI:24875"/>
    </ligand>
</feature>
<feature type="domain" description="VOC" evidence="6">
    <location>
        <begin position="171"/>
        <end position="338"/>
    </location>
</feature>
<dbReference type="KEGG" id="mbd:MEBOL_001997"/>
<evidence type="ECO:0000256" key="5">
    <source>
        <dbReference type="PIRSR" id="PIRSR009283-1"/>
    </source>
</evidence>
<evidence type="ECO:0000313" key="7">
    <source>
        <dbReference type="EMBL" id="ATB28548.1"/>
    </source>
</evidence>
<keyword evidence="2 5" id="KW-0479">Metal-binding</keyword>
<evidence type="ECO:0000313" key="8">
    <source>
        <dbReference type="Proteomes" id="UP000217289"/>
    </source>
</evidence>
<comment type="cofactor">
    <cofactor evidence="5">
        <name>Fe cation</name>
        <dbReference type="ChEBI" id="CHEBI:24875"/>
    </cofactor>
    <text evidence="5">Binds 1 Fe cation per subunit.</text>
</comment>
<organism evidence="7 8">
    <name type="scientific">Melittangium boletus DSM 14713</name>
    <dbReference type="NCBI Taxonomy" id="1294270"/>
    <lineage>
        <taxon>Bacteria</taxon>
        <taxon>Pseudomonadati</taxon>
        <taxon>Myxococcota</taxon>
        <taxon>Myxococcia</taxon>
        <taxon>Myxococcales</taxon>
        <taxon>Cystobacterineae</taxon>
        <taxon>Archangiaceae</taxon>
        <taxon>Melittangium</taxon>
    </lineage>
</organism>
<keyword evidence="8" id="KW-1185">Reference proteome</keyword>
<dbReference type="SUPFAM" id="SSF54593">
    <property type="entry name" value="Glyoxalase/Bleomycin resistance protein/Dihydroxybiphenyl dioxygenase"/>
    <property type="match status" value="1"/>
</dbReference>
<feature type="domain" description="VOC" evidence="6">
    <location>
        <begin position="11"/>
        <end position="144"/>
    </location>
</feature>
<dbReference type="RefSeq" id="WP_095977220.1">
    <property type="nucleotide sequence ID" value="NZ_CP022163.1"/>
</dbReference>
<keyword evidence="4 5" id="KW-0408">Iron</keyword>
<dbReference type="InterPro" id="IPR029068">
    <property type="entry name" value="Glyas_Bleomycin-R_OHBP_Dase"/>
</dbReference>
<keyword evidence="7" id="KW-0223">Dioxygenase</keyword>
<protein>
    <submittedName>
        <fullName evidence="7">4-hydroxyphenylpyruvate dioxygenase</fullName>
    </submittedName>
</protein>
<evidence type="ECO:0000256" key="1">
    <source>
        <dbReference type="ARBA" id="ARBA00005877"/>
    </source>
</evidence>
<proteinExistence type="inferred from homology"/>
<dbReference type="InterPro" id="IPR004360">
    <property type="entry name" value="Glyas_Fos-R_dOase_dom"/>
</dbReference>
<dbReference type="PIRSF" id="PIRSF009283">
    <property type="entry name" value="HPP_dOase"/>
    <property type="match status" value="1"/>
</dbReference>
<dbReference type="GO" id="GO:0003868">
    <property type="term" value="F:4-hydroxyphenylpyruvate dioxygenase activity"/>
    <property type="evidence" value="ECO:0007669"/>
    <property type="project" value="InterPro"/>
</dbReference>
<keyword evidence="7" id="KW-0670">Pyruvate</keyword>
<dbReference type="InterPro" id="IPR037523">
    <property type="entry name" value="VOC_core"/>
</dbReference>
<dbReference type="InterPro" id="IPR005956">
    <property type="entry name" value="4OHPhenylPyrv_dOase"/>
</dbReference>
<keyword evidence="7" id="KW-0560">Oxidoreductase</keyword>
<evidence type="ECO:0000259" key="6">
    <source>
        <dbReference type="PROSITE" id="PS51819"/>
    </source>
</evidence>
<dbReference type="PROSITE" id="PS51819">
    <property type="entry name" value="VOC"/>
    <property type="match status" value="2"/>
</dbReference>
<gene>
    <name evidence="7" type="ORF">MEBOL_001997</name>
</gene>
<reference evidence="7 8" key="1">
    <citation type="submission" date="2017-06" db="EMBL/GenBank/DDBJ databases">
        <authorList>
            <person name="Kim H.J."/>
            <person name="Triplett B.A."/>
        </authorList>
    </citation>
    <scope>NUCLEOTIDE SEQUENCE [LARGE SCALE GENOMIC DNA]</scope>
    <source>
        <strain evidence="7 8">DSM 14713</strain>
    </source>
</reference>